<keyword evidence="1" id="KW-0678">Repressor</keyword>
<keyword evidence="4" id="KW-0804">Transcription</keyword>
<dbReference type="PANTHER" id="PTHR47506">
    <property type="entry name" value="TRANSCRIPTIONAL REGULATORY PROTEIN"/>
    <property type="match status" value="1"/>
</dbReference>
<evidence type="ECO:0000256" key="2">
    <source>
        <dbReference type="ARBA" id="ARBA00023015"/>
    </source>
</evidence>
<dbReference type="InterPro" id="IPR036271">
    <property type="entry name" value="Tet_transcr_reg_TetR-rel_C_sf"/>
</dbReference>
<dbReference type="OrthoDB" id="270177at2"/>
<gene>
    <name evidence="7" type="ORF">C7410_15120</name>
</gene>
<evidence type="ECO:0000313" key="7">
    <source>
        <dbReference type="EMBL" id="PYE12883.1"/>
    </source>
</evidence>
<dbReference type="AlphaFoldDB" id="A0A2V4T267"/>
<comment type="caution">
    <text evidence="7">The sequence shown here is derived from an EMBL/GenBank/DDBJ whole genome shotgun (WGS) entry which is preliminary data.</text>
</comment>
<dbReference type="Gene3D" id="1.10.10.60">
    <property type="entry name" value="Homeodomain-like"/>
    <property type="match status" value="1"/>
</dbReference>
<feature type="DNA-binding region" description="H-T-H motif" evidence="5">
    <location>
        <begin position="37"/>
        <end position="56"/>
    </location>
</feature>
<dbReference type="PROSITE" id="PS50977">
    <property type="entry name" value="HTH_TETR_2"/>
    <property type="match status" value="1"/>
</dbReference>
<dbReference type="RefSeq" id="WP_110857850.1">
    <property type="nucleotide sequence ID" value="NZ_QJSQ01000051.1"/>
</dbReference>
<dbReference type="InterPro" id="IPR009057">
    <property type="entry name" value="Homeodomain-like_sf"/>
</dbReference>
<keyword evidence="2" id="KW-0805">Transcription regulation</keyword>
<name>A0A2V4T267_9BURK</name>
<dbReference type="SUPFAM" id="SSF46689">
    <property type="entry name" value="Homeodomain-like"/>
    <property type="match status" value="1"/>
</dbReference>
<dbReference type="PROSITE" id="PS01081">
    <property type="entry name" value="HTH_TETR_1"/>
    <property type="match status" value="1"/>
</dbReference>
<dbReference type="EMBL" id="QJSQ01000051">
    <property type="protein sequence ID" value="PYE12883.1"/>
    <property type="molecule type" value="Genomic_DNA"/>
</dbReference>
<evidence type="ECO:0000256" key="4">
    <source>
        <dbReference type="ARBA" id="ARBA00023163"/>
    </source>
</evidence>
<organism evidence="7 8">
    <name type="scientific">Paraburkholderia silvatlantica</name>
    <dbReference type="NCBI Taxonomy" id="321895"/>
    <lineage>
        <taxon>Bacteria</taxon>
        <taxon>Pseudomonadati</taxon>
        <taxon>Pseudomonadota</taxon>
        <taxon>Betaproteobacteria</taxon>
        <taxon>Burkholderiales</taxon>
        <taxon>Burkholderiaceae</taxon>
        <taxon>Paraburkholderia</taxon>
    </lineage>
</organism>
<evidence type="ECO:0000256" key="5">
    <source>
        <dbReference type="PROSITE-ProRule" id="PRU00335"/>
    </source>
</evidence>
<dbReference type="Gene3D" id="1.10.357.10">
    <property type="entry name" value="Tetracycline Repressor, domain 2"/>
    <property type="match status" value="1"/>
</dbReference>
<dbReference type="PANTHER" id="PTHR47506:SF10">
    <property type="entry name" value="TRANSCRIPTIONAL REGULATORY PROTEIN"/>
    <property type="match status" value="1"/>
</dbReference>
<proteinExistence type="predicted"/>
<dbReference type="InterPro" id="IPR011075">
    <property type="entry name" value="TetR_C"/>
</dbReference>
<keyword evidence="3 5" id="KW-0238">DNA-binding</keyword>
<reference evidence="7 8" key="1">
    <citation type="submission" date="2018-06" db="EMBL/GenBank/DDBJ databases">
        <title>Genomic Encyclopedia of Type Strains, Phase IV (KMG-V): Genome sequencing to study the core and pangenomes of soil and plant-associated prokaryotes.</title>
        <authorList>
            <person name="Whitman W."/>
        </authorList>
    </citation>
    <scope>NUCLEOTIDE SEQUENCE [LARGE SCALE GENOMIC DNA]</scope>
    <source>
        <strain evidence="7 8">SRCL-318</strain>
    </source>
</reference>
<accession>A0A2V4T267</accession>
<evidence type="ECO:0000256" key="3">
    <source>
        <dbReference type="ARBA" id="ARBA00023125"/>
    </source>
</evidence>
<dbReference type="Proteomes" id="UP000247772">
    <property type="component" value="Unassembled WGS sequence"/>
</dbReference>
<feature type="domain" description="HTH tetR-type" evidence="6">
    <location>
        <begin position="14"/>
        <end position="74"/>
    </location>
</feature>
<sequence>MKSDTRSGPGRPREFDKQEAVQNALEVFRARGYAATSLPDLIEGTQLSRGSLYKAFGDKHQLFLASLDFYTERGIARLTRNLRHASARTALREALHHYVRLSAGLEGLAGCPVTAAATECLPFDAEVKARVTDMFARMQALLAGAIRRGQAAGELAAGQNADDLARFLLCTIEGMRVLGKTDAGENAMDAIAEIALGAIR</sequence>
<dbReference type="Pfam" id="PF16925">
    <property type="entry name" value="TetR_C_13"/>
    <property type="match status" value="1"/>
</dbReference>
<evidence type="ECO:0000256" key="1">
    <source>
        <dbReference type="ARBA" id="ARBA00022491"/>
    </source>
</evidence>
<dbReference type="InterPro" id="IPR023772">
    <property type="entry name" value="DNA-bd_HTH_TetR-type_CS"/>
</dbReference>
<dbReference type="SUPFAM" id="SSF48498">
    <property type="entry name" value="Tetracyclin repressor-like, C-terminal domain"/>
    <property type="match status" value="1"/>
</dbReference>
<evidence type="ECO:0000313" key="8">
    <source>
        <dbReference type="Proteomes" id="UP000247772"/>
    </source>
</evidence>
<dbReference type="InterPro" id="IPR001647">
    <property type="entry name" value="HTH_TetR"/>
</dbReference>
<protein>
    <submittedName>
        <fullName evidence="7">TetR family transcriptional regulator</fullName>
    </submittedName>
</protein>
<dbReference type="GO" id="GO:0003677">
    <property type="term" value="F:DNA binding"/>
    <property type="evidence" value="ECO:0007669"/>
    <property type="project" value="UniProtKB-UniRule"/>
</dbReference>
<dbReference type="Pfam" id="PF00440">
    <property type="entry name" value="TetR_N"/>
    <property type="match status" value="1"/>
</dbReference>
<evidence type="ECO:0000259" key="6">
    <source>
        <dbReference type="PROSITE" id="PS50977"/>
    </source>
</evidence>